<evidence type="ECO:0000313" key="8">
    <source>
        <dbReference type="Proteomes" id="UP000728032"/>
    </source>
</evidence>
<feature type="non-terminal residue" evidence="7">
    <location>
        <position position="123"/>
    </location>
</feature>
<dbReference type="EMBL" id="OC920043">
    <property type="protein sequence ID" value="CAD7652159.1"/>
    <property type="molecule type" value="Genomic_DNA"/>
</dbReference>
<dbReference type="InterPro" id="IPR050835">
    <property type="entry name" value="ABC_transporter_sub-D"/>
</dbReference>
<dbReference type="InterPro" id="IPR036640">
    <property type="entry name" value="ABC1_TM_sf"/>
</dbReference>
<evidence type="ECO:0000313" key="7">
    <source>
        <dbReference type="EMBL" id="CAD7652159.1"/>
    </source>
</evidence>
<feature type="transmembrane region" description="Helical" evidence="5">
    <location>
        <begin position="20"/>
        <end position="43"/>
    </location>
</feature>
<evidence type="ECO:0000256" key="1">
    <source>
        <dbReference type="ARBA" id="ARBA00022448"/>
    </source>
</evidence>
<evidence type="ECO:0000259" key="6">
    <source>
        <dbReference type="Pfam" id="PF06472"/>
    </source>
</evidence>
<organism evidence="7">
    <name type="scientific">Oppiella nova</name>
    <dbReference type="NCBI Taxonomy" id="334625"/>
    <lineage>
        <taxon>Eukaryota</taxon>
        <taxon>Metazoa</taxon>
        <taxon>Ecdysozoa</taxon>
        <taxon>Arthropoda</taxon>
        <taxon>Chelicerata</taxon>
        <taxon>Arachnida</taxon>
        <taxon>Acari</taxon>
        <taxon>Acariformes</taxon>
        <taxon>Sarcoptiformes</taxon>
        <taxon>Oribatida</taxon>
        <taxon>Brachypylina</taxon>
        <taxon>Oppioidea</taxon>
        <taxon>Oppiidae</taxon>
        <taxon>Oppiella</taxon>
    </lineage>
</organism>
<dbReference type="GO" id="GO:0005324">
    <property type="term" value="F:long-chain fatty acid transmembrane transporter activity"/>
    <property type="evidence" value="ECO:0007669"/>
    <property type="project" value="TreeGrafter"/>
</dbReference>
<dbReference type="Pfam" id="PF06472">
    <property type="entry name" value="ABC_membrane_2"/>
    <property type="match status" value="1"/>
</dbReference>
<keyword evidence="3 5" id="KW-1133">Transmembrane helix</keyword>
<protein>
    <recommendedName>
        <fullName evidence="6">ABC transmembrane type-1 domain-containing protein</fullName>
    </recommendedName>
</protein>
<sequence>MPESENFSFDRKFLKRFLRILTVILRGKSSMIILYLLFVTILYETAAYNIGMITGTYYKALGERDVTEFWQQTIKALVLIAVIALLKSIQNYIASSVYLEWRRQLTDRLLSRYMQGLAYYELN</sequence>
<dbReference type="InterPro" id="IPR011527">
    <property type="entry name" value="ABC1_TM_dom"/>
</dbReference>
<reference evidence="7" key="1">
    <citation type="submission" date="2020-11" db="EMBL/GenBank/DDBJ databases">
        <authorList>
            <person name="Tran Van P."/>
        </authorList>
    </citation>
    <scope>NUCLEOTIDE SEQUENCE</scope>
</reference>
<dbReference type="GO" id="GO:0140359">
    <property type="term" value="F:ABC-type transporter activity"/>
    <property type="evidence" value="ECO:0007669"/>
    <property type="project" value="InterPro"/>
</dbReference>
<dbReference type="GO" id="GO:0006635">
    <property type="term" value="P:fatty acid beta-oxidation"/>
    <property type="evidence" value="ECO:0007669"/>
    <property type="project" value="TreeGrafter"/>
</dbReference>
<gene>
    <name evidence="7" type="ORF">ONB1V03_LOCUS8824</name>
</gene>
<feature type="domain" description="ABC transmembrane type-1" evidence="6">
    <location>
        <begin position="24"/>
        <end position="122"/>
    </location>
</feature>
<keyword evidence="1" id="KW-0813">Transport</keyword>
<dbReference type="GO" id="GO:0042760">
    <property type="term" value="P:very long-chain fatty acid catabolic process"/>
    <property type="evidence" value="ECO:0007669"/>
    <property type="project" value="TreeGrafter"/>
</dbReference>
<dbReference type="GO" id="GO:0007031">
    <property type="term" value="P:peroxisome organization"/>
    <property type="evidence" value="ECO:0007669"/>
    <property type="project" value="TreeGrafter"/>
</dbReference>
<dbReference type="PANTHER" id="PTHR11384:SF59">
    <property type="entry name" value="LYSOSOMAL COBALAMIN TRANSPORTER ABCD4"/>
    <property type="match status" value="1"/>
</dbReference>
<dbReference type="EMBL" id="CAJPVJ010005218">
    <property type="protein sequence ID" value="CAG2169346.1"/>
    <property type="molecule type" value="Genomic_DNA"/>
</dbReference>
<proteinExistence type="predicted"/>
<dbReference type="GO" id="GO:0005778">
    <property type="term" value="C:peroxisomal membrane"/>
    <property type="evidence" value="ECO:0007669"/>
    <property type="project" value="TreeGrafter"/>
</dbReference>
<evidence type="ECO:0000256" key="4">
    <source>
        <dbReference type="ARBA" id="ARBA00023136"/>
    </source>
</evidence>
<evidence type="ECO:0000256" key="3">
    <source>
        <dbReference type="ARBA" id="ARBA00022989"/>
    </source>
</evidence>
<feature type="transmembrane region" description="Helical" evidence="5">
    <location>
        <begin position="76"/>
        <end position="99"/>
    </location>
</feature>
<evidence type="ECO:0000256" key="5">
    <source>
        <dbReference type="SAM" id="Phobius"/>
    </source>
</evidence>
<dbReference type="Proteomes" id="UP000728032">
    <property type="component" value="Unassembled WGS sequence"/>
</dbReference>
<evidence type="ECO:0000256" key="2">
    <source>
        <dbReference type="ARBA" id="ARBA00022692"/>
    </source>
</evidence>
<keyword evidence="2 5" id="KW-0812">Transmembrane</keyword>
<keyword evidence="8" id="KW-1185">Reference proteome</keyword>
<name>A0A7R9M2D1_9ACAR</name>
<dbReference type="GO" id="GO:0005524">
    <property type="term" value="F:ATP binding"/>
    <property type="evidence" value="ECO:0007669"/>
    <property type="project" value="InterPro"/>
</dbReference>
<accession>A0A7R9M2D1</accession>
<dbReference type="GO" id="GO:0015910">
    <property type="term" value="P:long-chain fatty acid import into peroxisome"/>
    <property type="evidence" value="ECO:0007669"/>
    <property type="project" value="TreeGrafter"/>
</dbReference>
<dbReference type="PANTHER" id="PTHR11384">
    <property type="entry name" value="ATP-BINDING CASSETTE, SUB-FAMILY D MEMBER"/>
    <property type="match status" value="1"/>
</dbReference>
<dbReference type="AlphaFoldDB" id="A0A7R9M2D1"/>
<keyword evidence="4 5" id="KW-0472">Membrane</keyword>
<dbReference type="OrthoDB" id="422637at2759"/>
<dbReference type="SUPFAM" id="SSF90123">
    <property type="entry name" value="ABC transporter transmembrane region"/>
    <property type="match status" value="1"/>
</dbReference>